<dbReference type="SUPFAM" id="SSF51219">
    <property type="entry name" value="TRAP-like"/>
    <property type="match status" value="1"/>
</dbReference>
<feature type="compositionally biased region" description="Pro residues" evidence="2">
    <location>
        <begin position="105"/>
        <end position="120"/>
    </location>
</feature>
<protein>
    <recommendedName>
        <fullName evidence="1">Altered inheritance of mitochondria protein 24, mitochondrial</fullName>
    </recommendedName>
</protein>
<gene>
    <name evidence="3" type="ORF">HRG_07007</name>
</gene>
<dbReference type="InterPro" id="IPR002838">
    <property type="entry name" value="AIM24"/>
</dbReference>
<keyword evidence="1" id="KW-0496">Mitochondrion</keyword>
<proteinExistence type="inferred from homology"/>
<dbReference type="Proteomes" id="UP000824596">
    <property type="component" value="Unassembled WGS sequence"/>
</dbReference>
<dbReference type="Gene3D" id="3.60.160.10">
    <property type="entry name" value="Mitochondrial biogenesis AIM24"/>
    <property type="match status" value="1"/>
</dbReference>
<feature type="compositionally biased region" description="Pro residues" evidence="2">
    <location>
        <begin position="52"/>
        <end position="64"/>
    </location>
</feature>
<organism evidence="3 4">
    <name type="scientific">Hirsutella rhossiliensis</name>
    <dbReference type="NCBI Taxonomy" id="111463"/>
    <lineage>
        <taxon>Eukaryota</taxon>
        <taxon>Fungi</taxon>
        <taxon>Dikarya</taxon>
        <taxon>Ascomycota</taxon>
        <taxon>Pezizomycotina</taxon>
        <taxon>Sordariomycetes</taxon>
        <taxon>Hypocreomycetidae</taxon>
        <taxon>Hypocreales</taxon>
        <taxon>Ophiocordycipitaceae</taxon>
        <taxon>Hirsutella</taxon>
    </lineage>
</organism>
<evidence type="ECO:0000313" key="4">
    <source>
        <dbReference type="Proteomes" id="UP000824596"/>
    </source>
</evidence>
<feature type="region of interest" description="Disordered" evidence="2">
    <location>
        <begin position="1"/>
        <end position="201"/>
    </location>
</feature>
<comment type="similarity">
    <text evidence="1">Belongs to the AIM24 family.</text>
</comment>
<reference evidence="3" key="1">
    <citation type="submission" date="2021-09" db="EMBL/GenBank/DDBJ databases">
        <title>A high-quality genome of the endoparasitic fungus Hirsutella rhossiliensis with a comparison of Hirsutella genomes reveals transposable elements contributing to genome size variation.</title>
        <authorList>
            <person name="Lin R."/>
            <person name="Jiao Y."/>
            <person name="Sun X."/>
            <person name="Ling J."/>
            <person name="Xie B."/>
            <person name="Cheng X."/>
        </authorList>
    </citation>
    <scope>NUCLEOTIDE SEQUENCE</scope>
    <source>
        <strain evidence="3">HR02</strain>
    </source>
</reference>
<keyword evidence="4" id="KW-1185">Reference proteome</keyword>
<dbReference type="Pfam" id="PF01987">
    <property type="entry name" value="AIM24"/>
    <property type="match status" value="1"/>
</dbReference>
<evidence type="ECO:0000256" key="2">
    <source>
        <dbReference type="SAM" id="MobiDB-lite"/>
    </source>
</evidence>
<dbReference type="PANTHER" id="PTHR43657:SF1">
    <property type="entry name" value="ALTERED INHERITANCE OF MITOCHONDRIA PROTEIN 24, MITOCHONDRIAL"/>
    <property type="match status" value="1"/>
</dbReference>
<dbReference type="GeneID" id="68356136"/>
<comment type="subcellular location">
    <subcellularLocation>
        <location evidence="1">Mitochondrion</location>
    </subcellularLocation>
</comment>
<evidence type="ECO:0000256" key="1">
    <source>
        <dbReference type="RuleBase" id="RU363045"/>
    </source>
</evidence>
<feature type="compositionally biased region" description="Pro residues" evidence="2">
    <location>
        <begin position="72"/>
        <end position="96"/>
    </location>
</feature>
<comment type="caution">
    <text evidence="3">The sequence shown here is derived from an EMBL/GenBank/DDBJ whole genome shotgun (WGS) entry which is preliminary data.</text>
</comment>
<dbReference type="EMBL" id="JAIZPD010000007">
    <property type="protein sequence ID" value="KAH0961927.1"/>
    <property type="molecule type" value="Genomic_DNA"/>
</dbReference>
<feature type="compositionally biased region" description="Low complexity" evidence="2">
    <location>
        <begin position="34"/>
        <end position="51"/>
    </location>
</feature>
<dbReference type="GO" id="GO:0005739">
    <property type="term" value="C:mitochondrion"/>
    <property type="evidence" value="ECO:0007669"/>
    <property type="project" value="UniProtKB-SubCell"/>
</dbReference>
<dbReference type="InterPro" id="IPR036983">
    <property type="entry name" value="AIM24_sf"/>
</dbReference>
<sequence>MSGQQQQHFYPPPPSAGGRGDGQQYPPPPPPAQQQPRQQPQQYQPQQHHYPQPQPHYAPGPASPPANQSHFYPPPHPPEASPAPAMAYPPPPPAPQASPGMAVSYPPPATAPQHTPSPQPHHPKPQHHPPPPASPPTSPPAHQQAPPPQYLPQQQQHPQLETSPPPFPQADAPYPPEKAASHDEQQVDTSNPANLASGAPPAGHFVGAGAVVDDVGTFNGGSYRISHRDTNTILTIQLAMGCPFDGKPGAMIAMSPSITLKGQLKFSVKKVISGADVSTSKYIGPGELLLAPPMLGDITSIRLSGNEAWSVGHDAYLASTQGVVKDHKRQGLGKALFSGEGLWVYKMSGTGIMWVTSFGAIVRKDLIEGEKYIVDNGHLVAWNTKYVLERVASGGIISNLASGEGLVCKFTGPGTIFIQTRNAKAFTAYIGGQSVQS</sequence>
<feature type="compositionally biased region" description="Pro residues" evidence="2">
    <location>
        <begin position="128"/>
        <end position="150"/>
    </location>
</feature>
<accession>A0A9P8MVR4</accession>
<evidence type="ECO:0000313" key="3">
    <source>
        <dbReference type="EMBL" id="KAH0961927.1"/>
    </source>
</evidence>
<dbReference type="OrthoDB" id="1705416at2759"/>
<dbReference type="PANTHER" id="PTHR43657">
    <property type="entry name" value="TRYPTOPHAN RNA-BINDING ATTENUATOR PROTEIN-LIKE PROTEIN"/>
    <property type="match status" value="1"/>
</dbReference>
<dbReference type="InterPro" id="IPR016031">
    <property type="entry name" value="Trp_RNA-bd_attenuator-like_dom"/>
</dbReference>
<name>A0A9P8MVR4_9HYPO</name>
<feature type="compositionally biased region" description="Pro residues" evidence="2">
    <location>
        <begin position="163"/>
        <end position="176"/>
    </location>
</feature>
<dbReference type="NCBIfam" id="TIGR00266">
    <property type="entry name" value="TIGR00266 family protein"/>
    <property type="match status" value="1"/>
</dbReference>
<dbReference type="AlphaFoldDB" id="A0A9P8MVR4"/>
<dbReference type="PRINTS" id="PR01217">
    <property type="entry name" value="PRICHEXTENSN"/>
</dbReference>
<dbReference type="RefSeq" id="XP_044719440.1">
    <property type="nucleotide sequence ID" value="XM_044865478.1"/>
</dbReference>